<dbReference type="EMBL" id="DAAURT010000006">
    <property type="protein sequence ID" value="HAF2598476.1"/>
    <property type="molecule type" value="Genomic_DNA"/>
</dbReference>
<dbReference type="AlphaFoldDB" id="A0A744QC47"/>
<accession>A0A744QC47</accession>
<comment type="caution">
    <text evidence="1">The sequence shown here is derived from an EMBL/GenBank/DDBJ whole genome shotgun (WGS) entry which is preliminary data.</text>
</comment>
<organism evidence="1">
    <name type="scientific">Salmonella enterica</name>
    <name type="common">Salmonella choleraesuis</name>
    <dbReference type="NCBI Taxonomy" id="28901"/>
    <lineage>
        <taxon>Bacteria</taxon>
        <taxon>Pseudomonadati</taxon>
        <taxon>Pseudomonadota</taxon>
        <taxon>Gammaproteobacteria</taxon>
        <taxon>Enterobacterales</taxon>
        <taxon>Enterobacteriaceae</taxon>
        <taxon>Salmonella</taxon>
    </lineage>
</organism>
<sequence length="50" mass="5641">MATVQAFFFHLNAKEINQLKINILKNNLFSGTLVAITMAWRITEMGKTNG</sequence>
<dbReference type="RefSeq" id="WP_170905509.1">
    <property type="nucleotide sequence ID" value="NZ_MYZH01000003.1"/>
</dbReference>
<name>A0A744QC47_SALER</name>
<gene>
    <name evidence="1" type="ORF">G9E96_003137</name>
</gene>
<reference evidence="1" key="2">
    <citation type="submission" date="2020-02" db="EMBL/GenBank/DDBJ databases">
        <authorList>
            <consortium name="NCBI Pathogen Detection Project"/>
        </authorList>
    </citation>
    <scope>NUCLEOTIDE SEQUENCE</scope>
    <source>
        <strain evidence="1">MA.CK_07/00001972</strain>
    </source>
</reference>
<protein>
    <submittedName>
        <fullName evidence="1">Uncharacterized protein</fullName>
    </submittedName>
</protein>
<evidence type="ECO:0000313" key="1">
    <source>
        <dbReference type="EMBL" id="HAF2598476.1"/>
    </source>
</evidence>
<proteinExistence type="predicted"/>
<reference evidence="1" key="1">
    <citation type="journal article" date="2018" name="Genome Biol.">
        <title>SKESA: strategic k-mer extension for scrupulous assemblies.</title>
        <authorList>
            <person name="Souvorov A."/>
            <person name="Agarwala R."/>
            <person name="Lipman D.J."/>
        </authorList>
    </citation>
    <scope>NUCLEOTIDE SEQUENCE</scope>
    <source>
        <strain evidence="1">MA.CK_07/00001972</strain>
    </source>
</reference>